<evidence type="ECO:0000313" key="5">
    <source>
        <dbReference type="Proteomes" id="UP000092971"/>
    </source>
</evidence>
<organism evidence="4 5">
    <name type="scientific">Thermoclostridium stercorarium subsp. thermolacticum DSM 2910</name>
    <dbReference type="NCBI Taxonomy" id="1121336"/>
    <lineage>
        <taxon>Bacteria</taxon>
        <taxon>Bacillati</taxon>
        <taxon>Bacillota</taxon>
        <taxon>Clostridia</taxon>
        <taxon>Eubacteriales</taxon>
        <taxon>Oscillospiraceae</taxon>
        <taxon>Thermoclostridium</taxon>
    </lineage>
</organism>
<dbReference type="GO" id="GO:0006355">
    <property type="term" value="P:regulation of DNA-templated transcription"/>
    <property type="evidence" value="ECO:0007669"/>
    <property type="project" value="InterPro"/>
</dbReference>
<dbReference type="InterPro" id="IPR029787">
    <property type="entry name" value="Nucleotide_cyclase"/>
</dbReference>
<dbReference type="Gene3D" id="1.10.10.10">
    <property type="entry name" value="Winged helix-like DNA-binding domain superfamily/Winged helix DNA-binding domain"/>
    <property type="match status" value="1"/>
</dbReference>
<evidence type="ECO:0000313" key="4">
    <source>
        <dbReference type="EMBL" id="ANW98670.1"/>
    </source>
</evidence>
<dbReference type="Pfam" id="PF00486">
    <property type="entry name" value="Trans_reg_C"/>
    <property type="match status" value="1"/>
</dbReference>
<dbReference type="Pfam" id="PF03704">
    <property type="entry name" value="BTAD"/>
    <property type="match status" value="1"/>
</dbReference>
<dbReference type="GO" id="GO:0000160">
    <property type="term" value="P:phosphorelay signal transduction system"/>
    <property type="evidence" value="ECO:0007669"/>
    <property type="project" value="InterPro"/>
</dbReference>
<dbReference type="InterPro" id="IPR005158">
    <property type="entry name" value="BTAD"/>
</dbReference>
<dbReference type="PANTHER" id="PTHR35807">
    <property type="entry name" value="TRANSCRIPTIONAL REGULATOR REDD-RELATED"/>
    <property type="match status" value="1"/>
</dbReference>
<evidence type="ECO:0000256" key="1">
    <source>
        <dbReference type="ARBA" id="ARBA00005820"/>
    </source>
</evidence>
<dbReference type="AlphaFoldDB" id="A0A1B1YD36"/>
<dbReference type="SUPFAM" id="SSF48452">
    <property type="entry name" value="TPR-like"/>
    <property type="match status" value="1"/>
</dbReference>
<dbReference type="InterPro" id="IPR011990">
    <property type="entry name" value="TPR-like_helical_dom_sf"/>
</dbReference>
<feature type="domain" description="Bacterial transcriptional activator" evidence="3">
    <location>
        <begin position="119"/>
        <end position="263"/>
    </location>
</feature>
<dbReference type="SMART" id="SM01043">
    <property type="entry name" value="BTAD"/>
    <property type="match status" value="1"/>
</dbReference>
<dbReference type="InterPro" id="IPR036388">
    <property type="entry name" value="WH-like_DNA-bd_sf"/>
</dbReference>
<dbReference type="OrthoDB" id="142950at2"/>
<dbReference type="SUPFAM" id="SSF46894">
    <property type="entry name" value="C-terminal effector domain of the bipartite response regulators"/>
    <property type="match status" value="1"/>
</dbReference>
<dbReference type="InterPro" id="IPR016032">
    <property type="entry name" value="Sig_transdc_resp-reg_C-effctor"/>
</dbReference>
<name>A0A1B1YD36_THEST</name>
<dbReference type="PANTHER" id="PTHR35807:SF2">
    <property type="entry name" value="TRANSCRIPTIONAL ACTIVATOR DOMAIN"/>
    <property type="match status" value="1"/>
</dbReference>
<dbReference type="Proteomes" id="UP000092971">
    <property type="component" value="Chromosome"/>
</dbReference>
<sequence>MLTEAAKGKDPCRLMIFTLGRFEIYHKEKGFYNISGRSTKLWCLFKYLLLNKGKRIPPETILENLYPNEEYENPKNTLQNIIYRLRKILSHEEFFSNLGCNIVYNNGCYSLYFNDNFFLDTDFFEECIQKAELLKNEKPDEAINYYEKALELYHGDYFPELVYADWVIPKRNYYRRLYIQSVLELVKLYRQKKDYDSGIKICERAIQIEAYEEDLHISLMENLIGKGRIKEAQNHYELYTSMLYRQFGIKPTYELQQIYKQLRNIVDEVNTSVFTEKCPADEISEGAFYCDRNMFHSLFILEKRRSERTSQQVYVVSITVNESSEIFDEFRKSLIKSLRKGDVVTTWDTNRILILLLGMDYKQIHAIMDRIIRRFNKNIHIYDIDVKIHTSIPA</sequence>
<dbReference type="GO" id="GO:0003677">
    <property type="term" value="F:DNA binding"/>
    <property type="evidence" value="ECO:0007669"/>
    <property type="project" value="UniProtKB-KW"/>
</dbReference>
<proteinExistence type="inferred from homology"/>
<reference evidence="4 5" key="1">
    <citation type="submission" date="2016-02" db="EMBL/GenBank/DDBJ databases">
        <title>Comparison of Clostridium stercorarium subspecies using comparative genomics and transcriptomics.</title>
        <authorList>
            <person name="Schellenberg J."/>
            <person name="Thallinger G."/>
            <person name="Levin D.B."/>
            <person name="Zhang X."/>
            <person name="Alvare G."/>
            <person name="Fristensky B."/>
            <person name="Sparling R."/>
        </authorList>
    </citation>
    <scope>NUCLEOTIDE SEQUENCE [LARGE SCALE GENOMIC DNA]</scope>
    <source>
        <strain evidence="4 5">DSM 2910</strain>
    </source>
</reference>
<keyword evidence="2" id="KW-0238">DNA-binding</keyword>
<evidence type="ECO:0000259" key="3">
    <source>
        <dbReference type="SMART" id="SM01043"/>
    </source>
</evidence>
<dbReference type="InterPro" id="IPR051677">
    <property type="entry name" value="AfsR-DnrI-RedD_regulator"/>
</dbReference>
<accession>A0A1B1YD36</accession>
<dbReference type="EMBL" id="CP014672">
    <property type="protein sequence ID" value="ANW98670.1"/>
    <property type="molecule type" value="Genomic_DNA"/>
</dbReference>
<dbReference type="RefSeq" id="WP_015359009.1">
    <property type="nucleotide sequence ID" value="NZ_CP014672.1"/>
</dbReference>
<gene>
    <name evidence="4" type="ORF">CSTERTH_06315</name>
</gene>
<dbReference type="SUPFAM" id="SSF55073">
    <property type="entry name" value="Nucleotide cyclase"/>
    <property type="match status" value="1"/>
</dbReference>
<dbReference type="InterPro" id="IPR001867">
    <property type="entry name" value="OmpR/PhoB-type_DNA-bd"/>
</dbReference>
<comment type="similarity">
    <text evidence="1">Belongs to the AfsR/DnrI/RedD regulatory family.</text>
</comment>
<dbReference type="Gene3D" id="1.25.40.10">
    <property type="entry name" value="Tetratricopeptide repeat domain"/>
    <property type="match status" value="1"/>
</dbReference>
<protein>
    <submittedName>
        <fullName evidence="4">Response regulator receiver protein</fullName>
    </submittedName>
</protein>
<evidence type="ECO:0000256" key="2">
    <source>
        <dbReference type="ARBA" id="ARBA00023125"/>
    </source>
</evidence>